<dbReference type="PANTHER" id="PTHR12994:SF17">
    <property type="entry name" value="LD30995P"/>
    <property type="match status" value="1"/>
</dbReference>
<dbReference type="EMBL" id="CAJPEX010006772">
    <property type="protein sequence ID" value="CAG0924194.1"/>
    <property type="molecule type" value="Genomic_DNA"/>
</dbReference>
<organism evidence="2">
    <name type="scientific">Notodromas monacha</name>
    <dbReference type="NCBI Taxonomy" id="399045"/>
    <lineage>
        <taxon>Eukaryota</taxon>
        <taxon>Metazoa</taxon>
        <taxon>Ecdysozoa</taxon>
        <taxon>Arthropoda</taxon>
        <taxon>Crustacea</taxon>
        <taxon>Oligostraca</taxon>
        <taxon>Ostracoda</taxon>
        <taxon>Podocopa</taxon>
        <taxon>Podocopida</taxon>
        <taxon>Cypridocopina</taxon>
        <taxon>Cypridoidea</taxon>
        <taxon>Cyprididae</taxon>
        <taxon>Notodromas</taxon>
    </lineage>
</organism>
<dbReference type="InterPro" id="IPR005322">
    <property type="entry name" value="Peptidase_C69"/>
</dbReference>
<dbReference type="Gene3D" id="3.60.60.10">
    <property type="entry name" value="Penicillin V Acylase, Chain A"/>
    <property type="match status" value="1"/>
</dbReference>
<protein>
    <recommendedName>
        <fullName evidence="4">Secernin-2</fullName>
    </recommendedName>
</protein>
<name>A0A7R9GKR9_9CRUS</name>
<gene>
    <name evidence="2" type="ORF">NMOB1V02_LOCUS11650</name>
</gene>
<dbReference type="Proteomes" id="UP000678499">
    <property type="component" value="Unassembled WGS sequence"/>
</dbReference>
<dbReference type="GO" id="GO:0070004">
    <property type="term" value="F:cysteine-type exopeptidase activity"/>
    <property type="evidence" value="ECO:0007669"/>
    <property type="project" value="InterPro"/>
</dbReference>
<dbReference type="EMBL" id="OA888809">
    <property type="protein sequence ID" value="CAD7284042.1"/>
    <property type="molecule type" value="Genomic_DNA"/>
</dbReference>
<dbReference type="GO" id="GO:0016805">
    <property type="term" value="F:dipeptidase activity"/>
    <property type="evidence" value="ECO:0007669"/>
    <property type="project" value="InterPro"/>
</dbReference>
<dbReference type="AlphaFoldDB" id="A0A7R9GKR9"/>
<proteinExistence type="inferred from homology"/>
<dbReference type="OrthoDB" id="5175656at2759"/>
<evidence type="ECO:0000313" key="3">
    <source>
        <dbReference type="Proteomes" id="UP000678499"/>
    </source>
</evidence>
<sequence>CDEVFEQRFSFKPETTFPSPPAFSNCQKSYLSRATRNSMSSNSNLGGRFSNAEMETPKSCDTFVVMGDKTGDGSTIFGKNSDRPNGEVQELVFVAACDHAPGSKLQCTYIEIDQVEHTHGVMLSKPAWMWGAEMGANEHGVCIGNEAVWTKLNSADDKVERLLGMDLLRLGLERGKTAKEAMDVITELLDKYGQGGPCSDVTGLFYFNSFIIADHGEAWVLETAGRSFWAAEKVTEGYRNISNDLTITTKIDASSPELEKQAREEGLWSSDEPFNFRKAFACGSGDIECGDSRYVAGKTLLKELTSTGTFGLGDMMSILRDVDAGICMTYFDGFASTSSQVRTCFSCGFDVRGMMQILRHSESEICRSREHKHPTASSQISVLSKDAKPSVHWFTGTPDPSLSVYKPFAFLEGVSGCDDVVSPKYSDAEDPAKTTPRFAKSVDRRHNLFRAQEQAVSKGVLRPGSDLLEKLKTLEAECVEEVGKLVAEFTPDRSNDLLGIFNDCIEAEIKLYE</sequence>
<comment type="similarity">
    <text evidence="1">Belongs to the peptidase C69 family. Secernin subfamily.</text>
</comment>
<dbReference type="Pfam" id="PF03577">
    <property type="entry name" value="Peptidase_C69"/>
    <property type="match status" value="1"/>
</dbReference>
<reference evidence="2" key="1">
    <citation type="submission" date="2020-11" db="EMBL/GenBank/DDBJ databases">
        <authorList>
            <person name="Tran Van P."/>
        </authorList>
    </citation>
    <scope>NUCLEOTIDE SEQUENCE</scope>
</reference>
<keyword evidence="3" id="KW-1185">Reference proteome</keyword>
<evidence type="ECO:0000313" key="2">
    <source>
        <dbReference type="EMBL" id="CAD7284042.1"/>
    </source>
</evidence>
<dbReference type="PANTHER" id="PTHR12994">
    <property type="entry name" value="SECERNIN"/>
    <property type="match status" value="1"/>
</dbReference>
<feature type="non-terminal residue" evidence="2">
    <location>
        <position position="1"/>
    </location>
</feature>
<evidence type="ECO:0000256" key="1">
    <source>
        <dbReference type="ARBA" id="ARBA00005705"/>
    </source>
</evidence>
<evidence type="ECO:0008006" key="4">
    <source>
        <dbReference type="Google" id="ProtNLM"/>
    </source>
</evidence>
<accession>A0A7R9GKR9</accession>
<dbReference type="GO" id="GO:0006508">
    <property type="term" value="P:proteolysis"/>
    <property type="evidence" value="ECO:0007669"/>
    <property type="project" value="InterPro"/>
</dbReference>